<dbReference type="PROSITE" id="PS00600">
    <property type="entry name" value="AA_TRANSFER_CLASS_3"/>
    <property type="match status" value="1"/>
</dbReference>
<dbReference type="InterPro" id="IPR015424">
    <property type="entry name" value="PyrdxlP-dep_Trfase"/>
</dbReference>
<gene>
    <name evidence="5" type="primary">argD</name>
    <name evidence="6" type="ORF">ENW00_08760</name>
</gene>
<keyword evidence="5" id="KW-0055">Arginine biosynthesis</keyword>
<comment type="pathway">
    <text evidence="5">Amino-acid biosynthesis; L-arginine biosynthesis; N(2)-acetyl-L-ornithine from L-glutamate: step 4/4.</text>
</comment>
<dbReference type="GO" id="GO:0006526">
    <property type="term" value="P:L-arginine biosynthetic process"/>
    <property type="evidence" value="ECO:0007669"/>
    <property type="project" value="UniProtKB-UniRule"/>
</dbReference>
<keyword evidence="5" id="KW-0963">Cytoplasm</keyword>
<dbReference type="GO" id="GO:0003992">
    <property type="term" value="F:N2-acetyl-L-ornithine:2-oxoglutarate 5-aminotransferase activity"/>
    <property type="evidence" value="ECO:0007669"/>
    <property type="project" value="UniProtKB-UniRule"/>
</dbReference>
<comment type="catalytic activity">
    <reaction evidence="5">
        <text>N(2)-acetyl-L-ornithine + 2-oxoglutarate = N-acetyl-L-glutamate 5-semialdehyde + L-glutamate</text>
        <dbReference type="Rhea" id="RHEA:18049"/>
        <dbReference type="ChEBI" id="CHEBI:16810"/>
        <dbReference type="ChEBI" id="CHEBI:29123"/>
        <dbReference type="ChEBI" id="CHEBI:29985"/>
        <dbReference type="ChEBI" id="CHEBI:57805"/>
        <dbReference type="EC" id="2.6.1.11"/>
    </reaction>
</comment>
<evidence type="ECO:0000256" key="1">
    <source>
        <dbReference type="ARBA" id="ARBA00022576"/>
    </source>
</evidence>
<organism evidence="6">
    <name type="scientific">Dictyoglomus thermophilum</name>
    <dbReference type="NCBI Taxonomy" id="14"/>
    <lineage>
        <taxon>Bacteria</taxon>
        <taxon>Pseudomonadati</taxon>
        <taxon>Dictyoglomota</taxon>
        <taxon>Dictyoglomia</taxon>
        <taxon>Dictyoglomales</taxon>
        <taxon>Dictyoglomaceae</taxon>
        <taxon>Dictyoglomus</taxon>
    </lineage>
</organism>
<accession>A0A7C3MJY7</accession>
<dbReference type="NCBIfam" id="TIGR00707">
    <property type="entry name" value="argD"/>
    <property type="match status" value="1"/>
</dbReference>
<dbReference type="Gene3D" id="3.40.640.10">
    <property type="entry name" value="Type I PLP-dependent aspartate aminotransferase-like (Major domain)"/>
    <property type="match status" value="1"/>
</dbReference>
<dbReference type="AlphaFoldDB" id="A0A7C3MJY7"/>
<name>A0A7C3MJY7_DICTH</name>
<dbReference type="GO" id="GO:0030170">
    <property type="term" value="F:pyridoxal phosphate binding"/>
    <property type="evidence" value="ECO:0007669"/>
    <property type="project" value="InterPro"/>
</dbReference>
<evidence type="ECO:0000256" key="4">
    <source>
        <dbReference type="ARBA" id="ARBA00022898"/>
    </source>
</evidence>
<dbReference type="InterPro" id="IPR004636">
    <property type="entry name" value="AcOrn/SuccOrn_fam"/>
</dbReference>
<dbReference type="FunFam" id="3.40.640.10:FF:000004">
    <property type="entry name" value="Acetylornithine aminotransferase"/>
    <property type="match status" value="1"/>
</dbReference>
<feature type="binding site" evidence="5">
    <location>
        <position position="125"/>
    </location>
    <ligand>
        <name>pyridoxal 5'-phosphate</name>
        <dbReference type="ChEBI" id="CHEBI:597326"/>
    </ligand>
</feature>
<feature type="binding site" evidence="5">
    <location>
        <begin position="210"/>
        <end position="213"/>
    </location>
    <ligand>
        <name>pyridoxal 5'-phosphate</name>
        <dbReference type="ChEBI" id="CHEBI:597326"/>
    </ligand>
</feature>
<keyword evidence="4 5" id="KW-0663">Pyridoxal phosphate</keyword>
<dbReference type="Gene3D" id="3.90.1150.10">
    <property type="entry name" value="Aspartate Aminotransferase, domain 1"/>
    <property type="match status" value="1"/>
</dbReference>
<reference evidence="6" key="1">
    <citation type="journal article" date="2020" name="mSystems">
        <title>Genome- and Community-Level Interaction Insights into Carbon Utilization and Element Cycling Functions of Hydrothermarchaeota in Hydrothermal Sediment.</title>
        <authorList>
            <person name="Zhou Z."/>
            <person name="Liu Y."/>
            <person name="Xu W."/>
            <person name="Pan J."/>
            <person name="Luo Z.H."/>
            <person name="Li M."/>
        </authorList>
    </citation>
    <scope>NUCLEOTIDE SEQUENCE [LARGE SCALE GENOMIC DNA]</scope>
    <source>
        <strain evidence="6">SpSt-81</strain>
    </source>
</reference>
<evidence type="ECO:0000313" key="6">
    <source>
        <dbReference type="EMBL" id="HFX14214.1"/>
    </source>
</evidence>
<dbReference type="InterPro" id="IPR049704">
    <property type="entry name" value="Aminotrans_3_PPA_site"/>
</dbReference>
<protein>
    <recommendedName>
        <fullName evidence="5">Acetylornithine aminotransferase</fullName>
        <shortName evidence="5">ACOAT</shortName>
        <ecNumber evidence="5">2.6.1.11</ecNumber>
    </recommendedName>
</protein>
<feature type="binding site" evidence="5">
    <location>
        <begin position="96"/>
        <end position="97"/>
    </location>
    <ligand>
        <name>pyridoxal 5'-phosphate</name>
        <dbReference type="ChEBI" id="CHEBI:597326"/>
    </ligand>
</feature>
<dbReference type="InterPro" id="IPR050103">
    <property type="entry name" value="Class-III_PLP-dep_AT"/>
</dbReference>
<dbReference type="PIRSF" id="PIRSF000521">
    <property type="entry name" value="Transaminase_4ab_Lys_Orn"/>
    <property type="match status" value="1"/>
</dbReference>
<dbReference type="GO" id="GO:0042802">
    <property type="term" value="F:identical protein binding"/>
    <property type="evidence" value="ECO:0007669"/>
    <property type="project" value="TreeGrafter"/>
</dbReference>
<dbReference type="SUPFAM" id="SSF53383">
    <property type="entry name" value="PLP-dependent transferases"/>
    <property type="match status" value="1"/>
</dbReference>
<keyword evidence="1 5" id="KW-0032">Aminotransferase</keyword>
<dbReference type="CDD" id="cd00610">
    <property type="entry name" value="OAT_like"/>
    <property type="match status" value="1"/>
</dbReference>
<comment type="subcellular location">
    <subcellularLocation>
        <location evidence="5">Cytoplasm</location>
    </subcellularLocation>
</comment>
<dbReference type="InterPro" id="IPR015421">
    <property type="entry name" value="PyrdxlP-dep_Trfase_major"/>
</dbReference>
<feature type="binding site" evidence="5">
    <location>
        <position position="128"/>
    </location>
    <ligand>
        <name>N(2)-acetyl-L-ornithine</name>
        <dbReference type="ChEBI" id="CHEBI:57805"/>
    </ligand>
</feature>
<dbReference type="EMBL" id="DTIN01000039">
    <property type="protein sequence ID" value="HFX14214.1"/>
    <property type="molecule type" value="Genomic_DNA"/>
</dbReference>
<dbReference type="GO" id="GO:0005737">
    <property type="term" value="C:cytoplasm"/>
    <property type="evidence" value="ECO:0007669"/>
    <property type="project" value="UniProtKB-SubCell"/>
</dbReference>
<sequence length="387" mass="43028">MEDRFFPVYKRFKPVFVRGEGVWLFDSNGNKYLDLSSGIGVNALGHAHPHIVEKVKNQIEKLAHVSNLFYNLPQFELLERLASLTKREAFFLSNSGAEAVEASIKLARKFFQGKKWKIISTQNSFHGRTYGALSATGQKKYHEGFEPLVPGFTYVPFNNIEVLEETIDEETCAIILEPIQGEGGVYPADKEYLKRIREITKEKGILLILDEIQTGIGRTGYFLAEEFYEIQADIILLAKALGGGLPLGAVCTTKDIASAMTSGSHGTTMGGNLVACSAGIAVLDTIGNEKFLRGVREKGSYLQGKLLELRNETPLIVDIRGRGLMWGIELKIKVRDILEELIEKGVVALSAGENVLRLLPPLIIEKEEIDYGISKIREVLLKRSENL</sequence>
<proteinExistence type="inferred from homology"/>
<dbReference type="EC" id="2.6.1.11" evidence="5"/>
<dbReference type="NCBIfam" id="NF002325">
    <property type="entry name" value="PRK01278.1"/>
    <property type="match status" value="1"/>
</dbReference>
<keyword evidence="3 5" id="KW-0808">Transferase</keyword>
<comment type="caution">
    <text evidence="6">The sequence shown here is derived from an EMBL/GenBank/DDBJ whole genome shotgun (WGS) entry which is preliminary data.</text>
</comment>
<evidence type="ECO:0000256" key="5">
    <source>
        <dbReference type="HAMAP-Rule" id="MF_01107"/>
    </source>
</evidence>
<evidence type="ECO:0000256" key="3">
    <source>
        <dbReference type="ARBA" id="ARBA00022679"/>
    </source>
</evidence>
<feature type="binding site" evidence="5">
    <location>
        <position position="268"/>
    </location>
    <ligand>
        <name>pyridoxal 5'-phosphate</name>
        <dbReference type="ChEBI" id="CHEBI:597326"/>
    </ligand>
</feature>
<dbReference type="UniPathway" id="UPA00068">
    <property type="reaction ID" value="UER00109"/>
</dbReference>
<comment type="similarity">
    <text evidence="5">Belongs to the class-III pyridoxal-phosphate-dependent aminotransferase family. ArgD subfamily.</text>
</comment>
<comment type="subunit">
    <text evidence="5">Homodimer.</text>
</comment>
<feature type="binding site" evidence="5">
    <location>
        <position position="267"/>
    </location>
    <ligand>
        <name>N(2)-acetyl-L-ornithine</name>
        <dbReference type="ChEBI" id="CHEBI:57805"/>
    </ligand>
</feature>
<dbReference type="InterPro" id="IPR005814">
    <property type="entry name" value="Aminotrans_3"/>
</dbReference>
<dbReference type="PANTHER" id="PTHR11986">
    <property type="entry name" value="AMINOTRANSFERASE CLASS III"/>
    <property type="match status" value="1"/>
</dbReference>
<dbReference type="PANTHER" id="PTHR11986:SF79">
    <property type="entry name" value="ACETYLORNITHINE AMINOTRANSFERASE, MITOCHONDRIAL"/>
    <property type="match status" value="1"/>
</dbReference>
<dbReference type="InterPro" id="IPR015422">
    <property type="entry name" value="PyrdxlP-dep_Trfase_small"/>
</dbReference>
<dbReference type="HAMAP" id="MF_01107">
    <property type="entry name" value="ArgD_aminotrans_3"/>
    <property type="match status" value="1"/>
</dbReference>
<comment type="cofactor">
    <cofactor evidence="5">
        <name>pyridoxal 5'-phosphate</name>
        <dbReference type="ChEBI" id="CHEBI:597326"/>
    </cofactor>
    <text evidence="5">Binds 1 pyridoxal phosphate per subunit.</text>
</comment>
<dbReference type="Pfam" id="PF00202">
    <property type="entry name" value="Aminotran_3"/>
    <property type="match status" value="1"/>
</dbReference>
<evidence type="ECO:0000256" key="2">
    <source>
        <dbReference type="ARBA" id="ARBA00022605"/>
    </source>
</evidence>
<comment type="miscellaneous">
    <text evidence="5">May also have succinyldiaminopimelate aminotransferase activity, thus carrying out the corresponding step in lysine biosynthesis.</text>
</comment>
<feature type="modified residue" description="N6-(pyridoxal phosphate)lysine" evidence="5">
    <location>
        <position position="239"/>
    </location>
</feature>
<keyword evidence="2 5" id="KW-0028">Amino-acid biosynthesis</keyword>